<dbReference type="InterPro" id="IPR036156">
    <property type="entry name" value="Beta-gal/glucu_dom_sf"/>
</dbReference>
<dbReference type="PROSITE" id="PS51257">
    <property type="entry name" value="PROKAR_LIPOPROTEIN"/>
    <property type="match status" value="1"/>
</dbReference>
<reference evidence="9" key="1">
    <citation type="journal article" date="2019" name="Int. J. Syst. Evol. Microbiol.">
        <title>The Global Catalogue of Microorganisms (GCM) 10K type strain sequencing project: providing services to taxonomists for standard genome sequencing and annotation.</title>
        <authorList>
            <consortium name="The Broad Institute Genomics Platform"/>
            <consortium name="The Broad Institute Genome Sequencing Center for Infectious Disease"/>
            <person name="Wu L."/>
            <person name="Ma J."/>
        </authorList>
    </citation>
    <scope>NUCLEOTIDE SEQUENCE [LARGE SCALE GENOMIC DNA]</scope>
    <source>
        <strain evidence="9">CCUG 51308</strain>
    </source>
</reference>
<dbReference type="Gene3D" id="3.20.20.80">
    <property type="entry name" value="Glycosidases"/>
    <property type="match status" value="1"/>
</dbReference>
<comment type="similarity">
    <text evidence="1">Belongs to the glycosyl hydrolase 2 family.</text>
</comment>
<dbReference type="InterPro" id="IPR006104">
    <property type="entry name" value="Glyco_hydro_2_N"/>
</dbReference>
<evidence type="ECO:0000313" key="8">
    <source>
        <dbReference type="EMBL" id="MFC7292861.1"/>
    </source>
</evidence>
<dbReference type="PANTHER" id="PTHR42732">
    <property type="entry name" value="BETA-GALACTOSIDASE"/>
    <property type="match status" value="1"/>
</dbReference>
<dbReference type="CDD" id="cd00063">
    <property type="entry name" value="FN3"/>
    <property type="match status" value="1"/>
</dbReference>
<keyword evidence="3" id="KW-0326">Glycosidase</keyword>
<evidence type="ECO:0000313" key="9">
    <source>
        <dbReference type="Proteomes" id="UP001596492"/>
    </source>
</evidence>
<evidence type="ECO:0000256" key="2">
    <source>
        <dbReference type="ARBA" id="ARBA00022801"/>
    </source>
</evidence>
<dbReference type="InterPro" id="IPR006102">
    <property type="entry name" value="Ig-like_GH2"/>
</dbReference>
<keyword evidence="9" id="KW-1185">Reference proteome</keyword>
<comment type="caution">
    <text evidence="8">The sequence shown here is derived from an EMBL/GenBank/DDBJ whole genome shotgun (WGS) entry which is preliminary data.</text>
</comment>
<dbReference type="SUPFAM" id="SSF49303">
    <property type="entry name" value="beta-Galactosidase/glucuronidase domain"/>
    <property type="match status" value="1"/>
</dbReference>
<accession>A0ABW2IPS5</accession>
<dbReference type="SUPFAM" id="SSF49265">
    <property type="entry name" value="Fibronectin type III"/>
    <property type="match status" value="1"/>
</dbReference>
<keyword evidence="2 8" id="KW-0378">Hydrolase</keyword>
<feature type="domain" description="Glycosyl hydrolases family 2 sugar binding" evidence="7">
    <location>
        <begin position="62"/>
        <end position="201"/>
    </location>
</feature>
<dbReference type="SUPFAM" id="SSF49785">
    <property type="entry name" value="Galactose-binding domain-like"/>
    <property type="match status" value="1"/>
</dbReference>
<dbReference type="GO" id="GO:0016787">
    <property type="term" value="F:hydrolase activity"/>
    <property type="evidence" value="ECO:0007669"/>
    <property type="project" value="UniProtKB-KW"/>
</dbReference>
<dbReference type="Gene3D" id="2.60.40.10">
    <property type="entry name" value="Immunoglobulins"/>
    <property type="match status" value="2"/>
</dbReference>
<dbReference type="Pfam" id="PF00703">
    <property type="entry name" value="Glyco_hydro_2"/>
    <property type="match status" value="1"/>
</dbReference>
<gene>
    <name evidence="8" type="ORF">ACFQS8_14615</name>
</gene>
<dbReference type="InterPro" id="IPR036116">
    <property type="entry name" value="FN3_sf"/>
</dbReference>
<sequence>MIESKKMGSYLRWIGSLGLCLAAVASCQHSSLTKMNTQAEIASLEDNQLRQTAKTSTHKHSLSGQWAFKTDPYKKGEALGWQNANLDTMTWDMMDVPGVWDVVDEYHDYTGDAWYRTSFKFDPAWSDKRVRLAFDSVYHDSEVWLNGEKLGENNLGFIPFSFEIDEFLERENSLVVKVNNRVKRGAVWNWGGIRRPVYLEITPRTHIERVHVFADPDLDTGSATLNVKTTISSSEIREDFAVKLSVLRDGEVIAEQVAEGTHTIDAGGELEVATSINLPSDLVELWHFNDPNLYNIEAKIIQNDDDVHVLTDRFGIRKVEVKGDQFYLNGEAVRLVGFNMVPEDRFDGNALPLSRIKEDVDLLKSMNANFARLSGPNLPKEYLDYLDEVGFLLVEEVGLWGKDRMVDPNHPTPKVWLEKMVEARYNHPSIVAWSVGNEIGDLNKNPLANEYVQTAIAHAKELDPSRLGVYISYSADFQENDPAQFSDIIMFNKYSDHEERLKVVRSYHPDKPIFFSEIGTKLDSEDPNLSEMDPEEMMGDLRKYPYLIGTSFFAFSDYRSNWKDSKPTWTTPQSENRSWGVLTAYREPKRGFHKIQKFYAPVQALRVEDSVGKLNVSVEPRGKNTFPAHVMREYSLVWQARAADGSLIDAGIQKLPPIFPGDDAFKLSFDLPSQYASAIVSLIDPMGYEVLYDRVDQIVPESPVIRAIHSSIDTIRVVFNKSENAIEHELTLTDEAGNVFTSGLTINEFAEITGLNPYTHYKLELVGVNQAGRSAPAKVIEATVSTDNDELPPVVWDISGKIDAFHIGYSSERNDFRYEIKYGLASEEYTQTNLIETHGATRIPAIEIGKPHYFKLRRLVTGRVDSEWTDEYRVELLGSDGILPPKNASLINADGEAVLLMEPVDRATGYKVVTYSDLGREVFDVNIAQSKFAIVEGIDLSTVLRAEIHSKDEFGNAGEAAALELLR</sequence>
<proteinExistence type="inferred from homology"/>
<evidence type="ECO:0000256" key="4">
    <source>
        <dbReference type="SAM" id="SignalP"/>
    </source>
</evidence>
<feature type="domain" description="Glycoside hydrolase family 2 catalytic" evidence="6">
    <location>
        <begin position="319"/>
        <end position="521"/>
    </location>
</feature>
<feature type="domain" description="Glycoside hydrolase family 2 immunoglobulin-like beta-sandwich" evidence="5">
    <location>
        <begin position="205"/>
        <end position="317"/>
    </location>
</feature>
<dbReference type="RefSeq" id="WP_382168768.1">
    <property type="nucleotide sequence ID" value="NZ_JBHTBR010000007.1"/>
</dbReference>
<evidence type="ECO:0000259" key="7">
    <source>
        <dbReference type="Pfam" id="PF02837"/>
    </source>
</evidence>
<dbReference type="Proteomes" id="UP001596492">
    <property type="component" value="Unassembled WGS sequence"/>
</dbReference>
<feature type="chain" id="PRO_5046596762" evidence="4">
    <location>
        <begin position="26"/>
        <end position="967"/>
    </location>
</feature>
<evidence type="ECO:0000256" key="1">
    <source>
        <dbReference type="ARBA" id="ARBA00007401"/>
    </source>
</evidence>
<dbReference type="Gene3D" id="2.60.120.260">
    <property type="entry name" value="Galactose-binding domain-like"/>
    <property type="match status" value="1"/>
</dbReference>
<dbReference type="InterPro" id="IPR051913">
    <property type="entry name" value="GH2_Domain-Containing"/>
</dbReference>
<dbReference type="InterPro" id="IPR017853">
    <property type="entry name" value="GH"/>
</dbReference>
<feature type="signal peptide" evidence="4">
    <location>
        <begin position="1"/>
        <end position="25"/>
    </location>
</feature>
<protein>
    <submittedName>
        <fullName evidence="8">Glycoside hydrolase family 2 TIM barrel-domain containing protein</fullName>
    </submittedName>
</protein>
<organism evidence="8 9">
    <name type="scientific">Hirschia litorea</name>
    <dbReference type="NCBI Taxonomy" id="1199156"/>
    <lineage>
        <taxon>Bacteria</taxon>
        <taxon>Pseudomonadati</taxon>
        <taxon>Pseudomonadota</taxon>
        <taxon>Alphaproteobacteria</taxon>
        <taxon>Hyphomonadales</taxon>
        <taxon>Hyphomonadaceae</taxon>
        <taxon>Hirschia</taxon>
    </lineage>
</organism>
<name>A0ABW2IPS5_9PROT</name>
<dbReference type="PRINTS" id="PR00132">
    <property type="entry name" value="GLHYDRLASE2"/>
</dbReference>
<dbReference type="SUPFAM" id="SSF51445">
    <property type="entry name" value="(Trans)glycosidases"/>
    <property type="match status" value="1"/>
</dbReference>
<dbReference type="PANTHER" id="PTHR42732:SF1">
    <property type="entry name" value="BETA-MANNOSIDASE"/>
    <property type="match status" value="1"/>
</dbReference>
<evidence type="ECO:0000259" key="6">
    <source>
        <dbReference type="Pfam" id="PF02836"/>
    </source>
</evidence>
<dbReference type="EMBL" id="JBHTBR010000007">
    <property type="protein sequence ID" value="MFC7292861.1"/>
    <property type="molecule type" value="Genomic_DNA"/>
</dbReference>
<dbReference type="Pfam" id="PF02836">
    <property type="entry name" value="Glyco_hydro_2_C"/>
    <property type="match status" value="1"/>
</dbReference>
<dbReference type="InterPro" id="IPR003961">
    <property type="entry name" value="FN3_dom"/>
</dbReference>
<keyword evidence="4" id="KW-0732">Signal</keyword>
<dbReference type="InterPro" id="IPR006103">
    <property type="entry name" value="Glyco_hydro_2_cat"/>
</dbReference>
<evidence type="ECO:0000256" key="3">
    <source>
        <dbReference type="ARBA" id="ARBA00023295"/>
    </source>
</evidence>
<dbReference type="InterPro" id="IPR013783">
    <property type="entry name" value="Ig-like_fold"/>
</dbReference>
<dbReference type="Pfam" id="PF02837">
    <property type="entry name" value="Glyco_hydro_2_N"/>
    <property type="match status" value="1"/>
</dbReference>
<evidence type="ECO:0000259" key="5">
    <source>
        <dbReference type="Pfam" id="PF00703"/>
    </source>
</evidence>
<dbReference type="InterPro" id="IPR008979">
    <property type="entry name" value="Galactose-bd-like_sf"/>
</dbReference>
<dbReference type="InterPro" id="IPR006101">
    <property type="entry name" value="Glyco_hydro_2"/>
</dbReference>